<comment type="similarity">
    <text evidence="1">Belongs to the peptidase C40 family.</text>
</comment>
<keyword evidence="2" id="KW-0645">Protease</keyword>
<dbReference type="AlphaFoldDB" id="A0A561SH42"/>
<dbReference type="PANTHER" id="PTHR47053">
    <property type="entry name" value="MUREIN DD-ENDOPEPTIDASE MEPH-RELATED"/>
    <property type="match status" value="1"/>
</dbReference>
<gene>
    <name evidence="9" type="ORF">FHX44_1132</name>
</gene>
<dbReference type="PANTHER" id="PTHR47053:SF1">
    <property type="entry name" value="MUREIN DD-ENDOPEPTIDASE MEPH-RELATED"/>
    <property type="match status" value="1"/>
</dbReference>
<evidence type="ECO:0000256" key="5">
    <source>
        <dbReference type="SAM" id="Coils"/>
    </source>
</evidence>
<keyword evidence="10" id="KW-1185">Reference proteome</keyword>
<dbReference type="GO" id="GO:0006508">
    <property type="term" value="P:proteolysis"/>
    <property type="evidence" value="ECO:0007669"/>
    <property type="project" value="UniProtKB-KW"/>
</dbReference>
<feature type="region of interest" description="Disordered" evidence="6">
    <location>
        <begin position="200"/>
        <end position="246"/>
    </location>
</feature>
<dbReference type="InterPro" id="IPR038765">
    <property type="entry name" value="Papain-like_cys_pep_sf"/>
</dbReference>
<dbReference type="Gene3D" id="3.90.1720.10">
    <property type="entry name" value="endopeptidase domain like (from Nostoc punctiforme)"/>
    <property type="match status" value="1"/>
</dbReference>
<dbReference type="InterPro" id="IPR000064">
    <property type="entry name" value="NLP_P60_dom"/>
</dbReference>
<dbReference type="SUPFAM" id="SSF54001">
    <property type="entry name" value="Cysteine proteinases"/>
    <property type="match status" value="1"/>
</dbReference>
<evidence type="ECO:0000256" key="2">
    <source>
        <dbReference type="ARBA" id="ARBA00022670"/>
    </source>
</evidence>
<keyword evidence="7" id="KW-0472">Membrane</keyword>
<evidence type="ECO:0000313" key="9">
    <source>
        <dbReference type="EMBL" id="TWF74153.1"/>
    </source>
</evidence>
<feature type="coiled-coil region" evidence="5">
    <location>
        <begin position="60"/>
        <end position="87"/>
    </location>
</feature>
<sequence length="364" mass="39457">MESRRRTSSGPRKPVLPVVGRIGRHGRSVSSVGSIVLIVIMSLLVGASPAAAQQDPPGDAEDAAQRLEQVNREAEALTEEWHAAKDTFAARQSELTTLQAAVEPAKEAVRAAVEDEERFRVEVDSVALSTFESGNLDQLNALLASRSPQEFLDQMSALETLAVEYREKLDQLMTKVGDTAQKQADADAAVARAQAAADEAARAEQDVENRKRDAEKRIDEAQRLLDRLTPQQRRQRNGPNLTGPSVIAGTGVGVQAAKAAAEMLGKPYRYGAEGPNSFDCSGLTSWAFQKVGITLPRSSSQQARVGTPVSRDQLRPGDLLFFYQPVSHVGIYVGNNMMINAPQTGDVVKYSDISRRPLTGARRL</sequence>
<feature type="compositionally biased region" description="Polar residues" evidence="6">
    <location>
        <begin position="229"/>
        <end position="243"/>
    </location>
</feature>
<feature type="domain" description="NlpC/P60" evidence="8">
    <location>
        <begin position="249"/>
        <end position="364"/>
    </location>
</feature>
<dbReference type="InterPro" id="IPR051202">
    <property type="entry name" value="Peptidase_C40"/>
</dbReference>
<protein>
    <submittedName>
        <fullName evidence="9">Cell wall-associated NlpC family hydrolase</fullName>
    </submittedName>
</protein>
<proteinExistence type="inferred from homology"/>
<evidence type="ECO:0000256" key="4">
    <source>
        <dbReference type="ARBA" id="ARBA00022807"/>
    </source>
</evidence>
<reference evidence="9 10" key="1">
    <citation type="submission" date="2019-06" db="EMBL/GenBank/DDBJ databases">
        <title>Sequencing the genomes of 1000 actinobacteria strains.</title>
        <authorList>
            <person name="Klenk H.-P."/>
        </authorList>
    </citation>
    <scope>NUCLEOTIDE SEQUENCE [LARGE SCALE GENOMIC DNA]</scope>
    <source>
        <strain evidence="9 10">DSM 45671</strain>
    </source>
</reference>
<dbReference type="PROSITE" id="PS51935">
    <property type="entry name" value="NLPC_P60"/>
    <property type="match status" value="1"/>
</dbReference>
<evidence type="ECO:0000256" key="7">
    <source>
        <dbReference type="SAM" id="Phobius"/>
    </source>
</evidence>
<keyword evidence="5" id="KW-0175">Coiled coil</keyword>
<dbReference type="EMBL" id="VIWU01000001">
    <property type="protein sequence ID" value="TWF74153.1"/>
    <property type="molecule type" value="Genomic_DNA"/>
</dbReference>
<keyword evidence="7" id="KW-1133">Transmembrane helix</keyword>
<accession>A0A561SH42</accession>
<feature type="compositionally biased region" description="Basic and acidic residues" evidence="6">
    <location>
        <begin position="200"/>
        <end position="226"/>
    </location>
</feature>
<evidence type="ECO:0000256" key="3">
    <source>
        <dbReference type="ARBA" id="ARBA00022801"/>
    </source>
</evidence>
<dbReference type="Proteomes" id="UP000321261">
    <property type="component" value="Unassembled WGS sequence"/>
</dbReference>
<dbReference type="GO" id="GO:0008234">
    <property type="term" value="F:cysteine-type peptidase activity"/>
    <property type="evidence" value="ECO:0007669"/>
    <property type="project" value="UniProtKB-KW"/>
</dbReference>
<keyword evidence="3 9" id="KW-0378">Hydrolase</keyword>
<keyword evidence="4" id="KW-0788">Thiol protease</keyword>
<organism evidence="9 10">
    <name type="scientific">Pseudonocardia hierapolitana</name>
    <dbReference type="NCBI Taxonomy" id="1128676"/>
    <lineage>
        <taxon>Bacteria</taxon>
        <taxon>Bacillati</taxon>
        <taxon>Actinomycetota</taxon>
        <taxon>Actinomycetes</taxon>
        <taxon>Pseudonocardiales</taxon>
        <taxon>Pseudonocardiaceae</taxon>
        <taxon>Pseudonocardia</taxon>
    </lineage>
</organism>
<feature type="transmembrane region" description="Helical" evidence="7">
    <location>
        <begin position="29"/>
        <end position="47"/>
    </location>
</feature>
<dbReference type="Pfam" id="PF00877">
    <property type="entry name" value="NLPC_P60"/>
    <property type="match status" value="1"/>
</dbReference>
<comment type="caution">
    <text evidence="9">The sequence shown here is derived from an EMBL/GenBank/DDBJ whole genome shotgun (WGS) entry which is preliminary data.</text>
</comment>
<evidence type="ECO:0000259" key="8">
    <source>
        <dbReference type="PROSITE" id="PS51935"/>
    </source>
</evidence>
<keyword evidence="7" id="KW-0812">Transmembrane</keyword>
<evidence type="ECO:0000256" key="6">
    <source>
        <dbReference type="SAM" id="MobiDB-lite"/>
    </source>
</evidence>
<name>A0A561SH42_9PSEU</name>
<evidence type="ECO:0000256" key="1">
    <source>
        <dbReference type="ARBA" id="ARBA00007074"/>
    </source>
</evidence>
<evidence type="ECO:0000313" key="10">
    <source>
        <dbReference type="Proteomes" id="UP000321261"/>
    </source>
</evidence>